<accession>A0A3G2BS07</accession>
<dbReference type="EMBL" id="MH743217">
    <property type="protein sequence ID" value="AYM32756.1"/>
    <property type="molecule type" value="Genomic_DNA"/>
</dbReference>
<feature type="transmembrane region" description="Helical" evidence="1">
    <location>
        <begin position="202"/>
        <end position="226"/>
    </location>
</feature>
<reference evidence="2" key="1">
    <citation type="submission" date="2018-08" db="EMBL/GenBank/DDBJ databases">
        <title>Comparative mitochondrial genomics of the basidiomycete Termitomyces.</title>
        <authorList>
            <person name="Nieuwenhuis M."/>
        </authorList>
    </citation>
    <scope>NUCLEOTIDE SEQUENCE</scope>
    <source>
        <strain evidence="2">DKA19</strain>
    </source>
</reference>
<keyword evidence="1" id="KW-0812">Transmembrane</keyword>
<organism evidence="2">
    <name type="scientific">Termitomyces sp</name>
    <dbReference type="NCBI Taxonomy" id="1916073"/>
    <lineage>
        <taxon>Eukaryota</taxon>
        <taxon>Fungi</taxon>
        <taxon>Dikarya</taxon>
        <taxon>Basidiomycota</taxon>
        <taxon>Agaricomycotina</taxon>
        <taxon>Agaricomycetes</taxon>
        <taxon>Agaricomycetidae</taxon>
        <taxon>Agaricales</taxon>
        <taxon>Tricholomatineae</taxon>
        <taxon>Lyophyllaceae</taxon>
        <taxon>Termitomyces</taxon>
    </lineage>
</organism>
<proteinExistence type="predicted"/>
<gene>
    <name evidence="2" type="ORF">DXG00_000018</name>
</gene>
<feature type="transmembrane region" description="Helical" evidence="1">
    <location>
        <begin position="232"/>
        <end position="257"/>
    </location>
</feature>
<evidence type="ECO:0000313" key="2">
    <source>
        <dbReference type="EMBL" id="AYM32756.1"/>
    </source>
</evidence>
<protein>
    <submittedName>
        <fullName evidence="2">Uncharacterized protein</fullName>
    </submittedName>
</protein>
<geneLocation type="mitochondrion" evidence="2"/>
<feature type="transmembrane region" description="Helical" evidence="1">
    <location>
        <begin position="301"/>
        <end position="318"/>
    </location>
</feature>
<evidence type="ECO:0000256" key="1">
    <source>
        <dbReference type="SAM" id="Phobius"/>
    </source>
</evidence>
<dbReference type="AlphaFoldDB" id="A0A3G2BS07"/>
<sequence length="349" mass="41083">MAYLRSAKNPLCPEDEHGTSVHMYWPSEEERKNLTKSQMNYVYNEFVSMKSSQEEILKKEASYRSNIADAMEIARNGTKNYGVPEKYTKLAEYEISQMDQINRYSYSVRKEWTYYQRDGYQKMKARIKEDKGEILTPKEKILITNIPKDAPYFDSKTLSLIDRLCDQECEEWDRSKSILEKYNVLFYARKYDELVFHRENGILPIIFLSPGASLLILSLVLIPFLYFIISDYYLEILTVLTYIVKVIGFSIMLNLLLSIIINKLLLKLNCPKDPISKNKILKKLEILLLNRKSYEQKIRKYTSIILILSLIIELVMMSDPLSMNFNFSHCFIGMDNHIDFILSYPPFLF</sequence>
<keyword evidence="2" id="KW-0496">Mitochondrion</keyword>
<keyword evidence="1" id="KW-0472">Membrane</keyword>
<keyword evidence="1" id="KW-1133">Transmembrane helix</keyword>
<name>A0A3G2BS07_9AGAR</name>